<dbReference type="NCBIfam" id="TIGR00322">
    <property type="entry name" value="diphth2_R"/>
    <property type="match status" value="1"/>
</dbReference>
<dbReference type="GO" id="GO:0090560">
    <property type="term" value="F:2-(3-amino-3-carboxypropyl)histidine synthase activity"/>
    <property type="evidence" value="ECO:0007669"/>
    <property type="project" value="InterPro"/>
</dbReference>
<dbReference type="FunFam" id="3.40.50.11860:FF:000001">
    <property type="entry name" value="2-(3-amino-3-carboxypropyl)histidine synthase subunit 2"/>
    <property type="match status" value="1"/>
</dbReference>
<evidence type="ECO:0000256" key="7">
    <source>
        <dbReference type="RuleBase" id="RU364133"/>
    </source>
</evidence>
<dbReference type="SFLD" id="SFLDS00032">
    <property type="entry name" value="Radical_SAM_3-amino-3-carboxyp"/>
    <property type="match status" value="1"/>
</dbReference>
<organism evidence="9 10">
    <name type="scientific">Cryoendolithus antarcticus</name>
    <dbReference type="NCBI Taxonomy" id="1507870"/>
    <lineage>
        <taxon>Eukaryota</taxon>
        <taxon>Fungi</taxon>
        <taxon>Dikarya</taxon>
        <taxon>Ascomycota</taxon>
        <taxon>Pezizomycotina</taxon>
        <taxon>Dothideomycetes</taxon>
        <taxon>Dothideomycetidae</taxon>
        <taxon>Cladosporiales</taxon>
        <taxon>Cladosporiaceae</taxon>
        <taxon>Cryoendolithus</taxon>
    </lineage>
</organism>
<dbReference type="GO" id="GO:0005737">
    <property type="term" value="C:cytoplasm"/>
    <property type="evidence" value="ECO:0007669"/>
    <property type="project" value="UniProtKB-SubCell"/>
</dbReference>
<feature type="region of interest" description="Disordered" evidence="8">
    <location>
        <begin position="435"/>
        <end position="509"/>
    </location>
</feature>
<dbReference type="InterPro" id="IPR042263">
    <property type="entry name" value="DPH1/DPH2_1"/>
</dbReference>
<dbReference type="InParanoid" id="A0A1V8TQB9"/>
<dbReference type="InterPro" id="IPR016435">
    <property type="entry name" value="DPH1/DPH2"/>
</dbReference>
<dbReference type="EMBL" id="NAJO01000003">
    <property type="protein sequence ID" value="OQO13402.1"/>
    <property type="molecule type" value="Genomic_DNA"/>
</dbReference>
<evidence type="ECO:0000313" key="9">
    <source>
        <dbReference type="EMBL" id="OQO13402.1"/>
    </source>
</evidence>
<comment type="function">
    <text evidence="7">Required for the first step of diphthamide biosynthesis, a post-translational modification of histidine which occurs in elongation factor 2. DPH1 and DPH2 transfer a 3-amino-3-carboxypropyl (ACP) group from S-adenosyl-L-methionine (SAM) to a histidine residue, the reaction is assisted by a reduction system comprising DPH3 and a NADH-dependent reductase. Facilitates the reduction of the catalytic iron-sulfur cluster found in the DPH1 subunit.</text>
</comment>
<keyword evidence="5 7" id="KW-0408">Iron</keyword>
<dbReference type="GO" id="GO:0017183">
    <property type="term" value="P:protein histidyl modification to diphthamide"/>
    <property type="evidence" value="ECO:0007669"/>
    <property type="project" value="UniProtKB-UniPathway"/>
</dbReference>
<dbReference type="Pfam" id="PF01866">
    <property type="entry name" value="Diphthamide_syn"/>
    <property type="match status" value="1"/>
</dbReference>
<evidence type="ECO:0000256" key="3">
    <source>
        <dbReference type="ARBA" id="ARBA00006179"/>
    </source>
</evidence>
<dbReference type="AlphaFoldDB" id="A0A1V8TQB9"/>
<dbReference type="PANTHER" id="PTHR10762">
    <property type="entry name" value="DIPHTHAMIDE BIOSYNTHESIS PROTEIN"/>
    <property type="match status" value="1"/>
</dbReference>
<comment type="subcellular location">
    <subcellularLocation>
        <location evidence="7">Cytoplasm</location>
    </subcellularLocation>
</comment>
<dbReference type="GO" id="GO:0051536">
    <property type="term" value="F:iron-sulfur cluster binding"/>
    <property type="evidence" value="ECO:0007669"/>
    <property type="project" value="UniProtKB-KW"/>
</dbReference>
<dbReference type="SFLD" id="SFLDF00408">
    <property type="entry name" value="Diphthamide_biosynthesis_famil"/>
    <property type="match status" value="1"/>
</dbReference>
<sequence>MPVSTAPILSTPVDDRFEPIASPISAGSTLSDEQLYVQYEIHRTVREIRDGRWRSIGLQFPDSMMVDAPRVSDSLSRELRRICKKDTLADPKATPSRDKAAGSAESIASEVGTSDVARTSQPSESTEEDQEHYLTILGDTSYGACCVDEIAAEHVDADVVVHYGRSCLSPTARLPVIYVFTSPPLDLEAAVAAFKRTYSDVQEKVILMADVPYQSHIPTLAQRLCDEGYGNLFATDILHNPGSALPNRTVPEDVQSDPEALKAYSVFHVLHPPNSLLLILSSRVKAIHTLTTATSSANPEVLVSNTSVLLRRRYALLTSISTAPILGLLINTLSVKNYLAALAHCQDLITRAGKKSYTFVVGKLNAAKLANFAEIEGWVIIGCWESSLVDSGEFYKPVITPFELEVALQGDGKRQWGGEWVGDFGGLLSRDRAAVDNTNADDGPGYVADTEDGGVGSSSAHWEDEESDDEPPEFDLRTGKYVSRSRPMGRPKPVAAASSQSSDGAAAPSSALIQRAKGDVATVNGVTSPGAEFLRSRRTWTGLGSDERIAYERDADGKIVGAGMEQGREGVARGYAVVGSAEG</sequence>
<dbReference type="STRING" id="1507870.A0A1V8TQB9"/>
<comment type="cofactor">
    <cofactor evidence="1">
        <name>[4Fe-4S] cluster</name>
        <dbReference type="ChEBI" id="CHEBI:49883"/>
    </cofactor>
</comment>
<dbReference type="OrthoDB" id="449241at2759"/>
<evidence type="ECO:0000313" key="10">
    <source>
        <dbReference type="Proteomes" id="UP000192596"/>
    </source>
</evidence>
<comment type="similarity">
    <text evidence="3 7">Belongs to the DPH1/DPH2 family. DPH2 subfamily.</text>
</comment>
<dbReference type="NCBIfam" id="TIGR00272">
    <property type="entry name" value="DPH2"/>
    <property type="match status" value="1"/>
</dbReference>
<dbReference type="Gene3D" id="3.40.50.11860">
    <property type="entry name" value="Diphthamide synthesis DPH1/DPH2 domain 3"/>
    <property type="match status" value="1"/>
</dbReference>
<keyword evidence="10" id="KW-1185">Reference proteome</keyword>
<feature type="compositionally biased region" description="Low complexity" evidence="8">
    <location>
        <begin position="495"/>
        <end position="509"/>
    </location>
</feature>
<dbReference type="Proteomes" id="UP000192596">
    <property type="component" value="Unassembled WGS sequence"/>
</dbReference>
<dbReference type="InterPro" id="IPR010014">
    <property type="entry name" value="DHP2"/>
</dbReference>
<dbReference type="Gene3D" id="3.40.50.11840">
    <property type="entry name" value="Diphthamide synthesis DPH1/DPH2 domain 1"/>
    <property type="match status" value="2"/>
</dbReference>
<feature type="region of interest" description="Disordered" evidence="8">
    <location>
        <begin position="86"/>
        <end position="130"/>
    </location>
</feature>
<reference evidence="10" key="1">
    <citation type="submission" date="2017-03" db="EMBL/GenBank/DDBJ databases">
        <title>Genomes of endolithic fungi from Antarctica.</title>
        <authorList>
            <person name="Coleine C."/>
            <person name="Masonjones S."/>
            <person name="Stajich J.E."/>
        </authorList>
    </citation>
    <scope>NUCLEOTIDE SEQUENCE [LARGE SCALE GENOMIC DNA]</scope>
    <source>
        <strain evidence="10">CCFEE 5527</strain>
    </source>
</reference>
<feature type="compositionally biased region" description="Basic and acidic residues" evidence="8">
    <location>
        <begin position="86"/>
        <end position="100"/>
    </location>
</feature>
<comment type="caution">
    <text evidence="9">The sequence shown here is derived from an EMBL/GenBank/DDBJ whole genome shotgun (WGS) entry which is preliminary data.</text>
</comment>
<evidence type="ECO:0000256" key="6">
    <source>
        <dbReference type="ARBA" id="ARBA00023014"/>
    </source>
</evidence>
<dbReference type="GO" id="GO:0046872">
    <property type="term" value="F:metal ion binding"/>
    <property type="evidence" value="ECO:0007669"/>
    <property type="project" value="UniProtKB-KW"/>
</dbReference>
<evidence type="ECO:0000256" key="8">
    <source>
        <dbReference type="SAM" id="MobiDB-lite"/>
    </source>
</evidence>
<gene>
    <name evidence="9" type="ORF">B0A48_01630</name>
</gene>
<keyword evidence="4 7" id="KW-0479">Metal-binding</keyword>
<dbReference type="FunCoup" id="A0A1V8TQB9">
    <property type="interactions" value="1756"/>
</dbReference>
<comment type="pathway">
    <text evidence="2 7">Protein modification; peptidyl-diphthamide biosynthesis.</text>
</comment>
<protein>
    <recommendedName>
        <fullName evidence="7">2-(3-amino-3-carboxypropyl)histidine synthase subunit 2</fullName>
    </recommendedName>
</protein>
<evidence type="ECO:0000256" key="5">
    <source>
        <dbReference type="ARBA" id="ARBA00023004"/>
    </source>
</evidence>
<dbReference type="UniPathway" id="UPA00559"/>
<keyword evidence="7" id="KW-0963">Cytoplasm</keyword>
<evidence type="ECO:0000256" key="1">
    <source>
        <dbReference type="ARBA" id="ARBA00001966"/>
    </source>
</evidence>
<dbReference type="PANTHER" id="PTHR10762:SF2">
    <property type="entry name" value="2-(3-AMINO-3-CARBOXYPROPYL)HISTIDINE SYNTHASE SUBUNIT 2"/>
    <property type="match status" value="1"/>
</dbReference>
<proteinExistence type="inferred from homology"/>
<accession>A0A1V8TQB9</accession>
<keyword evidence="6 7" id="KW-0411">Iron-sulfur</keyword>
<evidence type="ECO:0000256" key="4">
    <source>
        <dbReference type="ARBA" id="ARBA00022723"/>
    </source>
</evidence>
<name>A0A1V8TQB9_9PEZI</name>
<evidence type="ECO:0000256" key="2">
    <source>
        <dbReference type="ARBA" id="ARBA00005156"/>
    </source>
</evidence>
<feature type="compositionally biased region" description="Acidic residues" evidence="8">
    <location>
        <begin position="463"/>
        <end position="473"/>
    </location>
</feature>
<dbReference type="InterPro" id="IPR042265">
    <property type="entry name" value="DPH1/DPH2_3"/>
</dbReference>
<dbReference type="SFLD" id="SFLDG01121">
    <property type="entry name" value="Diphthamide_biosynthesis"/>
    <property type="match status" value="1"/>
</dbReference>